<dbReference type="PROSITE" id="PS51186">
    <property type="entry name" value="GNAT"/>
    <property type="match status" value="1"/>
</dbReference>
<organism evidence="2 3">
    <name type="scientific">Halosegnis rubeus</name>
    <dbReference type="NCBI Taxonomy" id="2212850"/>
    <lineage>
        <taxon>Archaea</taxon>
        <taxon>Methanobacteriati</taxon>
        <taxon>Methanobacteriota</taxon>
        <taxon>Stenosarchaea group</taxon>
        <taxon>Halobacteria</taxon>
        <taxon>Halobacteriales</taxon>
        <taxon>Natronomonadaceae</taxon>
        <taxon>Halosegnis</taxon>
    </lineage>
</organism>
<dbReference type="SUPFAM" id="SSF55729">
    <property type="entry name" value="Acyl-CoA N-acyltransferases (Nat)"/>
    <property type="match status" value="1"/>
</dbReference>
<comment type="caution">
    <text evidence="2">The sequence shown here is derived from an EMBL/GenBank/DDBJ whole genome shotgun (WGS) entry which is preliminary data.</text>
</comment>
<dbReference type="EMBL" id="QKKZ01000008">
    <property type="protein sequence ID" value="KAB7512575.1"/>
    <property type="molecule type" value="Genomic_DNA"/>
</dbReference>
<dbReference type="PANTHER" id="PTHR43441">
    <property type="entry name" value="RIBOSOMAL-PROTEIN-SERINE ACETYLTRANSFERASE"/>
    <property type="match status" value="1"/>
</dbReference>
<dbReference type="InterPro" id="IPR016181">
    <property type="entry name" value="Acyl_CoA_acyltransferase"/>
</dbReference>
<dbReference type="RefSeq" id="WP_152134356.1">
    <property type="nucleotide sequence ID" value="NZ_QKKZ01000008.1"/>
</dbReference>
<evidence type="ECO:0000313" key="2">
    <source>
        <dbReference type="EMBL" id="KAB7512575.1"/>
    </source>
</evidence>
<keyword evidence="3" id="KW-1185">Reference proteome</keyword>
<proteinExistence type="predicted"/>
<dbReference type="CDD" id="cd04301">
    <property type="entry name" value="NAT_SF"/>
    <property type="match status" value="1"/>
</dbReference>
<dbReference type="GO" id="GO:0008999">
    <property type="term" value="F:protein-N-terminal-alanine acetyltransferase activity"/>
    <property type="evidence" value="ECO:0007669"/>
    <property type="project" value="TreeGrafter"/>
</dbReference>
<keyword evidence="2" id="KW-0808">Transferase</keyword>
<dbReference type="Pfam" id="PF13302">
    <property type="entry name" value="Acetyltransf_3"/>
    <property type="match status" value="1"/>
</dbReference>
<dbReference type="PANTHER" id="PTHR43441:SF6">
    <property type="entry name" value="N-ACETYLTRANSFERASE DOMAIN-CONTAINING PROTEIN"/>
    <property type="match status" value="1"/>
</dbReference>
<evidence type="ECO:0000259" key="1">
    <source>
        <dbReference type="PROSITE" id="PS51186"/>
    </source>
</evidence>
<reference evidence="2 3" key="1">
    <citation type="submission" date="2019-10" db="EMBL/GenBank/DDBJ databases">
        <title>Unraveling microbial dark matter from salterns through culturing: the case of the genus Halosegnis.</title>
        <authorList>
            <person name="Duran-Viseras A."/>
            <person name="Andrei A.-S."/>
            <person name="Vera-Gargallo B."/>
            <person name="Ghai R."/>
            <person name="Sanchez-Porro C."/>
            <person name="Ventosa A."/>
        </authorList>
    </citation>
    <scope>NUCLEOTIDE SEQUENCE [LARGE SCALE GENOMIC DNA]</scope>
    <source>
        <strain evidence="2 3">F18-79</strain>
    </source>
</reference>
<accession>A0A5N5U280</accession>
<dbReference type="Gene3D" id="3.40.630.30">
    <property type="match status" value="1"/>
</dbReference>
<sequence length="182" mass="20534">MAGPVYLSGDRIDLRTVEDDDLEFFHEATNHPEVRRYIAGFDGPVSRAEYEREEFEKHRTEGVSLVVCDGETRVGNVSLGPVNDEHGWANLGAWLHPEYHGEGYAIEACALLLDYAFGEHGLRRVRAQHLGPNDDSRRLLDRLGFTQEGVARDHTRFEGGVVDDVRYGLLADEWPGSERIVE</sequence>
<dbReference type="GO" id="GO:1990189">
    <property type="term" value="F:protein N-terminal-serine acetyltransferase activity"/>
    <property type="evidence" value="ECO:0007669"/>
    <property type="project" value="TreeGrafter"/>
</dbReference>
<dbReference type="InterPro" id="IPR000182">
    <property type="entry name" value="GNAT_dom"/>
</dbReference>
<feature type="domain" description="N-acetyltransferase" evidence="1">
    <location>
        <begin position="12"/>
        <end position="172"/>
    </location>
</feature>
<dbReference type="GO" id="GO:0005737">
    <property type="term" value="C:cytoplasm"/>
    <property type="evidence" value="ECO:0007669"/>
    <property type="project" value="TreeGrafter"/>
</dbReference>
<protein>
    <submittedName>
        <fullName evidence="2">GNAT family N-acetyltransferase</fullName>
    </submittedName>
</protein>
<dbReference type="AlphaFoldDB" id="A0A5N5U280"/>
<gene>
    <name evidence="2" type="ORF">DM867_12600</name>
</gene>
<dbReference type="InterPro" id="IPR051908">
    <property type="entry name" value="Ribosomal_N-acetyltransferase"/>
</dbReference>
<dbReference type="Proteomes" id="UP000326865">
    <property type="component" value="Unassembled WGS sequence"/>
</dbReference>
<name>A0A5N5U280_9EURY</name>
<evidence type="ECO:0000313" key="3">
    <source>
        <dbReference type="Proteomes" id="UP000326865"/>
    </source>
</evidence>